<dbReference type="VEuPathDB" id="CryptoDB:GNI_115490"/>
<dbReference type="InterPro" id="IPR044492">
    <property type="entry name" value="P_typ_ATPase_HD_dom"/>
</dbReference>
<accession>A0A023B306</accession>
<keyword evidence="5 15" id="KW-0479">Metal-binding</keyword>
<feature type="binding site" evidence="14">
    <location>
        <position position="834"/>
    </location>
    <ligand>
        <name>ATP</name>
        <dbReference type="ChEBI" id="CHEBI:30616"/>
    </ligand>
</feature>
<dbReference type="GO" id="GO:0005886">
    <property type="term" value="C:plasma membrane"/>
    <property type="evidence" value="ECO:0007669"/>
    <property type="project" value="TreeGrafter"/>
</dbReference>
<dbReference type="PRINTS" id="PR00119">
    <property type="entry name" value="CATATPASE"/>
</dbReference>
<dbReference type="SFLD" id="SFLDG00002">
    <property type="entry name" value="C1.7:_P-type_atpase_like"/>
    <property type="match status" value="1"/>
</dbReference>
<comment type="subcellular location">
    <subcellularLocation>
        <location evidence="2">Endomembrane system</location>
    </subcellularLocation>
    <subcellularLocation>
        <location evidence="1 16">Membrane</location>
        <topology evidence="1 16">Multi-pass membrane protein</topology>
    </subcellularLocation>
</comment>
<feature type="compositionally biased region" description="Basic and acidic residues" evidence="17">
    <location>
        <begin position="516"/>
        <end position="528"/>
    </location>
</feature>
<dbReference type="AlphaFoldDB" id="A0A023B306"/>
<dbReference type="Proteomes" id="UP000019763">
    <property type="component" value="Unassembled WGS sequence"/>
</dbReference>
<evidence type="ECO:0000256" key="10">
    <source>
        <dbReference type="ARBA" id="ARBA00022989"/>
    </source>
</evidence>
<dbReference type="InterPro" id="IPR018303">
    <property type="entry name" value="ATPase_P-typ_P_site"/>
</dbReference>
<feature type="binding site" evidence="14">
    <location>
        <position position="927"/>
    </location>
    <ligand>
        <name>ATP</name>
        <dbReference type="ChEBI" id="CHEBI:30616"/>
    </ligand>
</feature>
<evidence type="ECO:0000313" key="20">
    <source>
        <dbReference type="EMBL" id="EZG55255.1"/>
    </source>
</evidence>
<dbReference type="EMBL" id="AFNH02000859">
    <property type="protein sequence ID" value="EZG55255.1"/>
    <property type="molecule type" value="Genomic_DNA"/>
</dbReference>
<dbReference type="GO" id="GO:0005768">
    <property type="term" value="C:endosome"/>
    <property type="evidence" value="ECO:0007669"/>
    <property type="project" value="TreeGrafter"/>
</dbReference>
<dbReference type="NCBIfam" id="TIGR01652">
    <property type="entry name" value="ATPase-Plipid"/>
    <property type="match status" value="1"/>
</dbReference>
<dbReference type="OMA" id="XVYFIAT"/>
<evidence type="ECO:0000256" key="3">
    <source>
        <dbReference type="ARBA" id="ARBA00008109"/>
    </source>
</evidence>
<dbReference type="InterPro" id="IPR032630">
    <property type="entry name" value="P_typ_ATPase_c"/>
</dbReference>
<feature type="region of interest" description="Disordered" evidence="17">
    <location>
        <begin position="516"/>
        <end position="535"/>
    </location>
</feature>
<feature type="active site" description="4-aspartylphosphate intermediate" evidence="13">
    <location>
        <position position="474"/>
    </location>
</feature>
<keyword evidence="8 15" id="KW-0460">Magnesium</keyword>
<evidence type="ECO:0000256" key="1">
    <source>
        <dbReference type="ARBA" id="ARBA00004141"/>
    </source>
</evidence>
<evidence type="ECO:0000256" key="7">
    <source>
        <dbReference type="ARBA" id="ARBA00022840"/>
    </source>
</evidence>
<feature type="binding site" evidence="14">
    <location>
        <position position="921"/>
    </location>
    <ligand>
        <name>ATP</name>
        <dbReference type="ChEBI" id="CHEBI:30616"/>
    </ligand>
</feature>
<dbReference type="NCBIfam" id="TIGR01494">
    <property type="entry name" value="ATPase_P-type"/>
    <property type="match status" value="1"/>
</dbReference>
<dbReference type="InterPro" id="IPR023298">
    <property type="entry name" value="ATPase_P-typ_TM_dom_sf"/>
</dbReference>
<dbReference type="SUPFAM" id="SSF81653">
    <property type="entry name" value="Calcium ATPase, transduction domain A"/>
    <property type="match status" value="1"/>
</dbReference>
<feature type="binding site" evidence="14">
    <location>
        <position position="475"/>
    </location>
    <ligand>
        <name>ATP</name>
        <dbReference type="ChEBI" id="CHEBI:30616"/>
    </ligand>
</feature>
<dbReference type="GO" id="GO:0006890">
    <property type="term" value="P:retrograde vesicle-mediated transport, Golgi to endoplasmic reticulum"/>
    <property type="evidence" value="ECO:0007669"/>
    <property type="project" value="TreeGrafter"/>
</dbReference>
<protein>
    <recommendedName>
        <fullName evidence="16">Phospholipid-transporting ATPase</fullName>
        <ecNumber evidence="16">7.6.2.1</ecNumber>
    </recommendedName>
</protein>
<dbReference type="EC" id="7.6.2.1" evidence="16"/>
<feature type="binding site" evidence="15">
    <location>
        <position position="474"/>
    </location>
    <ligand>
        <name>Mg(2+)</name>
        <dbReference type="ChEBI" id="CHEBI:18420"/>
    </ligand>
</feature>
<dbReference type="RefSeq" id="XP_011131681.1">
    <property type="nucleotide sequence ID" value="XM_011133379.1"/>
</dbReference>
<dbReference type="Pfam" id="PF16212">
    <property type="entry name" value="PhoLip_ATPase_C"/>
    <property type="match status" value="1"/>
</dbReference>
<dbReference type="InterPro" id="IPR036412">
    <property type="entry name" value="HAD-like_sf"/>
</dbReference>
<evidence type="ECO:0000256" key="6">
    <source>
        <dbReference type="ARBA" id="ARBA00022741"/>
    </source>
</evidence>
<feature type="transmembrane region" description="Helical" evidence="16">
    <location>
        <begin position="125"/>
        <end position="150"/>
    </location>
</feature>
<evidence type="ECO:0000256" key="16">
    <source>
        <dbReference type="RuleBase" id="RU362033"/>
    </source>
</evidence>
<evidence type="ECO:0000256" key="11">
    <source>
        <dbReference type="ARBA" id="ARBA00023136"/>
    </source>
</evidence>
<feature type="binding site" evidence="14">
    <location>
        <position position="832"/>
    </location>
    <ligand>
        <name>ATP</name>
        <dbReference type="ChEBI" id="CHEBI:30616"/>
    </ligand>
</feature>
<dbReference type="GeneID" id="22914102"/>
<name>A0A023B306_GRENI</name>
<dbReference type="InterPro" id="IPR006539">
    <property type="entry name" value="P-type_ATPase_IV"/>
</dbReference>
<dbReference type="PANTHER" id="PTHR24092">
    <property type="entry name" value="PROBABLE PHOSPHOLIPID-TRANSPORTING ATPASE"/>
    <property type="match status" value="1"/>
</dbReference>
<feature type="binding site" evidence="15">
    <location>
        <position position="952"/>
    </location>
    <ligand>
        <name>Mg(2+)</name>
        <dbReference type="ChEBI" id="CHEBI:18420"/>
    </ligand>
</feature>
<feature type="binding site" evidence="14">
    <location>
        <position position="721"/>
    </location>
    <ligand>
        <name>ATP</name>
        <dbReference type="ChEBI" id="CHEBI:30616"/>
    </ligand>
</feature>
<dbReference type="Gene3D" id="3.40.50.1000">
    <property type="entry name" value="HAD superfamily/HAD-like"/>
    <property type="match status" value="2"/>
</dbReference>
<feature type="transmembrane region" description="Helical" evidence="16">
    <location>
        <begin position="389"/>
        <end position="408"/>
    </location>
</feature>
<dbReference type="PANTHER" id="PTHR24092:SF5">
    <property type="entry name" value="PHOSPHOLIPID-TRANSPORTING ATPASE"/>
    <property type="match status" value="1"/>
</dbReference>
<dbReference type="eggNOG" id="KOG0210">
    <property type="taxonomic scope" value="Eukaryota"/>
</dbReference>
<dbReference type="GO" id="GO:0016887">
    <property type="term" value="F:ATP hydrolysis activity"/>
    <property type="evidence" value="ECO:0007669"/>
    <property type="project" value="InterPro"/>
</dbReference>
<evidence type="ECO:0000256" key="9">
    <source>
        <dbReference type="ARBA" id="ARBA00022967"/>
    </source>
</evidence>
<dbReference type="OrthoDB" id="377733at2759"/>
<evidence type="ECO:0000256" key="17">
    <source>
        <dbReference type="SAM" id="MobiDB-lite"/>
    </source>
</evidence>
<gene>
    <name evidence="20" type="ORF">GNI_115490</name>
</gene>
<dbReference type="GO" id="GO:0045332">
    <property type="term" value="P:phospholipid translocation"/>
    <property type="evidence" value="ECO:0007669"/>
    <property type="project" value="TreeGrafter"/>
</dbReference>
<organism evidence="20 21">
    <name type="scientific">Gregarina niphandrodes</name>
    <name type="common">Septate eugregarine</name>
    <dbReference type="NCBI Taxonomy" id="110365"/>
    <lineage>
        <taxon>Eukaryota</taxon>
        <taxon>Sar</taxon>
        <taxon>Alveolata</taxon>
        <taxon>Apicomplexa</taxon>
        <taxon>Conoidasida</taxon>
        <taxon>Gregarinasina</taxon>
        <taxon>Eugregarinorida</taxon>
        <taxon>Gregarinidae</taxon>
        <taxon>Gregarina</taxon>
    </lineage>
</organism>
<feature type="transmembrane region" description="Helical" evidence="16">
    <location>
        <begin position="1115"/>
        <end position="1132"/>
    </location>
</feature>
<dbReference type="SFLD" id="SFLDF00027">
    <property type="entry name" value="p-type_atpase"/>
    <property type="match status" value="1"/>
</dbReference>
<feature type="transmembrane region" description="Helical" evidence="16">
    <location>
        <begin position="1089"/>
        <end position="1108"/>
    </location>
</feature>
<dbReference type="InterPro" id="IPR059000">
    <property type="entry name" value="ATPase_P-type_domA"/>
</dbReference>
<dbReference type="Gene3D" id="2.70.150.10">
    <property type="entry name" value="Calcium-transporting ATPase, cytoplasmic transduction domain A"/>
    <property type="match status" value="2"/>
</dbReference>
<dbReference type="SUPFAM" id="SSF81660">
    <property type="entry name" value="Metal cation-transporting ATPase, ATP-binding domain N"/>
    <property type="match status" value="1"/>
</dbReference>
<evidence type="ECO:0000259" key="18">
    <source>
        <dbReference type="Pfam" id="PF00122"/>
    </source>
</evidence>
<feature type="non-terminal residue" evidence="20">
    <location>
        <position position="1193"/>
    </location>
</feature>
<feature type="binding site" evidence="14">
    <location>
        <position position="474"/>
    </location>
    <ligand>
        <name>ATP</name>
        <dbReference type="ChEBI" id="CHEBI:30616"/>
    </ligand>
</feature>
<dbReference type="InterPro" id="IPR023214">
    <property type="entry name" value="HAD_sf"/>
</dbReference>
<feature type="transmembrane region" description="Helical" evidence="16">
    <location>
        <begin position="1138"/>
        <end position="1160"/>
    </location>
</feature>
<evidence type="ECO:0000256" key="8">
    <source>
        <dbReference type="ARBA" id="ARBA00022842"/>
    </source>
</evidence>
<feature type="binding site" evidence="14">
    <location>
        <position position="951"/>
    </location>
    <ligand>
        <name>ATP</name>
        <dbReference type="ChEBI" id="CHEBI:30616"/>
    </ligand>
</feature>
<evidence type="ECO:0000256" key="5">
    <source>
        <dbReference type="ARBA" id="ARBA00022723"/>
    </source>
</evidence>
<dbReference type="GO" id="GO:0005802">
    <property type="term" value="C:trans-Golgi network"/>
    <property type="evidence" value="ECO:0007669"/>
    <property type="project" value="TreeGrafter"/>
</dbReference>
<keyword evidence="9 16" id="KW-1278">Translocase</keyword>
<feature type="binding site" evidence="14">
    <location>
        <position position="751"/>
    </location>
    <ligand>
        <name>ATP</name>
        <dbReference type="ChEBI" id="CHEBI:30616"/>
    </ligand>
</feature>
<keyword evidence="11 16" id="KW-0472">Membrane</keyword>
<evidence type="ECO:0000256" key="14">
    <source>
        <dbReference type="PIRSR" id="PIRSR606539-2"/>
    </source>
</evidence>
<dbReference type="SFLD" id="SFLDS00003">
    <property type="entry name" value="Haloacid_Dehalogenase"/>
    <property type="match status" value="1"/>
</dbReference>
<dbReference type="InterPro" id="IPR023299">
    <property type="entry name" value="ATPase_P-typ_cyto_dom_N"/>
</dbReference>
<evidence type="ECO:0000256" key="15">
    <source>
        <dbReference type="PIRSR" id="PIRSR606539-3"/>
    </source>
</evidence>
<feature type="transmembrane region" description="Helical" evidence="16">
    <location>
        <begin position="90"/>
        <end position="113"/>
    </location>
</feature>
<keyword evidence="4 16" id="KW-0812">Transmembrane</keyword>
<dbReference type="Gene3D" id="1.20.1110.10">
    <property type="entry name" value="Calcium-transporting ATPase, transmembrane domain"/>
    <property type="match status" value="1"/>
</dbReference>
<feature type="domain" description="P-type ATPase A" evidence="18">
    <location>
        <begin position="200"/>
        <end position="281"/>
    </location>
</feature>
<feature type="domain" description="P-type ATPase C-terminal" evidence="19">
    <location>
        <begin position="975"/>
        <end position="1192"/>
    </location>
</feature>
<dbReference type="GO" id="GO:0006897">
    <property type="term" value="P:endocytosis"/>
    <property type="evidence" value="ECO:0007669"/>
    <property type="project" value="TreeGrafter"/>
</dbReference>
<reference evidence="20" key="1">
    <citation type="submission" date="2013-12" db="EMBL/GenBank/DDBJ databases">
        <authorList>
            <person name="Omoto C.K."/>
            <person name="Sibley D."/>
            <person name="Venepally P."/>
            <person name="Hadjithomas M."/>
            <person name="Karamycheva S."/>
            <person name="Brunk B."/>
            <person name="Roos D."/>
            <person name="Caler E."/>
            <person name="Lorenzi H."/>
        </authorList>
    </citation>
    <scope>NUCLEOTIDE SEQUENCE</scope>
</reference>
<feature type="transmembrane region" description="Helical" evidence="16">
    <location>
        <begin position="1009"/>
        <end position="1029"/>
    </location>
</feature>
<dbReference type="Pfam" id="PF00122">
    <property type="entry name" value="E1-E2_ATPase"/>
    <property type="match status" value="1"/>
</dbReference>
<feature type="binding site" evidence="14">
    <location>
        <position position="697"/>
    </location>
    <ligand>
        <name>ATP</name>
        <dbReference type="ChEBI" id="CHEBI:30616"/>
    </ligand>
</feature>
<dbReference type="GO" id="GO:0000287">
    <property type="term" value="F:magnesium ion binding"/>
    <property type="evidence" value="ECO:0007669"/>
    <property type="project" value="UniProtKB-UniRule"/>
</dbReference>
<dbReference type="Gene3D" id="3.40.1110.10">
    <property type="entry name" value="Calcium-transporting ATPase, cytoplasmic domain N"/>
    <property type="match status" value="2"/>
</dbReference>
<evidence type="ECO:0000313" key="21">
    <source>
        <dbReference type="Proteomes" id="UP000019763"/>
    </source>
</evidence>
<feature type="binding site" evidence="14">
    <location>
        <position position="952"/>
    </location>
    <ligand>
        <name>ATP</name>
        <dbReference type="ChEBI" id="CHEBI:30616"/>
    </ligand>
</feature>
<comment type="cofactor">
    <cofactor evidence="15">
        <name>Mg(2+)</name>
        <dbReference type="ChEBI" id="CHEBI:18420"/>
    </cofactor>
</comment>
<dbReference type="SUPFAM" id="SSF56784">
    <property type="entry name" value="HAD-like"/>
    <property type="match status" value="1"/>
</dbReference>
<evidence type="ECO:0000256" key="12">
    <source>
        <dbReference type="ARBA" id="ARBA00034036"/>
    </source>
</evidence>
<evidence type="ECO:0000256" key="2">
    <source>
        <dbReference type="ARBA" id="ARBA00004308"/>
    </source>
</evidence>
<comment type="catalytic activity">
    <reaction evidence="12 16">
        <text>ATP + H2O + phospholipidSide 1 = ADP + phosphate + phospholipidSide 2.</text>
        <dbReference type="EC" id="7.6.2.1"/>
    </reaction>
</comment>
<dbReference type="GO" id="GO:0005524">
    <property type="term" value="F:ATP binding"/>
    <property type="evidence" value="ECO:0007669"/>
    <property type="project" value="UniProtKB-UniRule"/>
</dbReference>
<dbReference type="SUPFAM" id="SSF81665">
    <property type="entry name" value="Calcium ATPase, transmembrane domain M"/>
    <property type="match status" value="1"/>
</dbReference>
<feature type="binding site" evidence="15">
    <location>
        <position position="476"/>
    </location>
    <ligand>
        <name>Mg(2+)</name>
        <dbReference type="ChEBI" id="CHEBI:18420"/>
    </ligand>
</feature>
<sequence>MSDDMSIIITHSACDPEKVQPARCHLSYLLAHSSNLPYPFHVTSPTQVPFFPAKTPFLMINVELCKTPTPDENELLQGELRSNRGFIRDIIFKCFAPANLSCSSTLYFPGYFFNVFYLVVGLSQLFPQFVIGPLFTYLAPLVFVVTMSVLKEALDDYKRYCRDRELNSQLYELLVYPQDRQDRRRSQLRPDDLEEEVPEVAQFRASDIRVGDVLRLHTGQRVPADCILIKTFNPEGTCFIRTDQLDGETDWKLKRALGVTQSRSIKEMVNTRGTIDIEAPRKDIYNFLGTCSIVPATGEAPTDNMTNNLSGAVSSNALSGAVSTVREGEQIREPLSTDNTLWTNAIMTSGPVLALVIFTGENTRAAKHRGVAEPKISAFDLDINRMSKLLCAILCLAAFILTLGKPLNPLSPVYLVRFILLLSSIIPISLRVNFDIAKLVYSYFVHNDGEIPGTIVRNSTLPEELGRIGIIVSDKTGTLTQNKMSLQSIVCANKVYNVCANSVAIAVNYGKTPYRNRDRSEYSNDRSLETGGGRGLGAGGRGLGAGGRGLGAGGRGLGAGVIPISQLPYNGPVLKLNPMTDADYFMNSVMAISLCHSVLPAYDYDTKAVVYEASSPDEMAMVQWCDRNGIKLAHRDLATITIELPPLAHSGGLTAGGSASVPLGGPATGSQGYADSSLGQGRQLERLTCDILETFAFSSSRKRMGIILRDRTTGQILYLLKGGEVALLKSLVQRPQWLLEELESLSSSGLRTLVYSWKALSEEEYSLFRRHYDEARNSLVGRNQKCHDVIDRYLEYEMQLVGLTGVEDELQVGVADTVESLLQAGIKIWMLTGDKVDTALCIATSAGLRGRMDVFVKITGENCVSSADVAHRLRRVDHGHESEHVVVCIDNFVVSLLLDDRELAALFMLVTAQAKSVLCCRCSPSQKAQVVALIKKTSPGLRIAAVGDGGNDVPMIQAAHCGIGILGKEGRQASLAADFSINQFRHLKRLILWHGRLAQLRSTKLSAFIIHRGLVIGVIQIFFSSVFYFTPLAVFQGWLQVGYSTYYTMLPVFSLVYDQDVPPHVCFLFPELYKTDENRTLNDLTFAKILFMSIYQGAAIMVGALLLFDEQLINFVAIAFTALILLELLNVATEVLTWHRAMVVAELASVALYLLSLVCLPEYFDLTFVFTTTFWYKVSAITVLSWLPVHCYK</sequence>
<keyword evidence="21" id="KW-1185">Reference proteome</keyword>
<comment type="caution">
    <text evidence="20">The sequence shown here is derived from an EMBL/GenBank/DDBJ whole genome shotgun (WGS) entry which is preliminary data.</text>
</comment>
<evidence type="ECO:0000256" key="13">
    <source>
        <dbReference type="PIRSR" id="PIRSR606539-1"/>
    </source>
</evidence>
<comment type="similarity">
    <text evidence="3 16">Belongs to the cation transport ATPase (P-type) (TC 3.A.3) family. Type IV subfamily.</text>
</comment>
<dbReference type="PROSITE" id="PS00154">
    <property type="entry name" value="ATPASE_E1_E2"/>
    <property type="match status" value="1"/>
</dbReference>
<dbReference type="InterPro" id="IPR001757">
    <property type="entry name" value="P_typ_ATPase"/>
</dbReference>
<proteinExistence type="inferred from homology"/>
<dbReference type="GO" id="GO:0140326">
    <property type="term" value="F:ATPase-coupled intramembrane lipid transporter activity"/>
    <property type="evidence" value="ECO:0007669"/>
    <property type="project" value="UniProtKB-EC"/>
</dbReference>
<feature type="binding site" evidence="14">
    <location>
        <position position="476"/>
    </location>
    <ligand>
        <name>ATP</name>
        <dbReference type="ChEBI" id="CHEBI:30616"/>
    </ligand>
</feature>
<evidence type="ECO:0000256" key="4">
    <source>
        <dbReference type="ARBA" id="ARBA00022692"/>
    </source>
</evidence>
<feature type="transmembrane region" description="Helical" evidence="16">
    <location>
        <begin position="1167"/>
        <end position="1187"/>
    </location>
</feature>
<keyword evidence="7 14" id="KW-0067">ATP-binding</keyword>
<keyword evidence="10 16" id="KW-1133">Transmembrane helix</keyword>
<dbReference type="InterPro" id="IPR008250">
    <property type="entry name" value="ATPase_P-typ_transduc_dom_A_sf"/>
</dbReference>
<feature type="binding site" evidence="14">
    <location>
        <position position="833"/>
    </location>
    <ligand>
        <name>ATP</name>
        <dbReference type="ChEBI" id="CHEBI:30616"/>
    </ligand>
</feature>
<keyword evidence="6 14" id="KW-0547">Nucleotide-binding</keyword>
<evidence type="ECO:0000259" key="19">
    <source>
        <dbReference type="Pfam" id="PF16212"/>
    </source>
</evidence>
<feature type="binding site" evidence="15">
    <location>
        <position position="948"/>
    </location>
    <ligand>
        <name>Mg(2+)</name>
        <dbReference type="ChEBI" id="CHEBI:18420"/>
    </ligand>
</feature>
<feature type="binding site" evidence="14">
    <location>
        <position position="618"/>
    </location>
    <ligand>
        <name>ATP</name>
        <dbReference type="ChEBI" id="CHEBI:30616"/>
    </ligand>
</feature>